<dbReference type="Proteomes" id="UP000024404">
    <property type="component" value="Unassembled WGS sequence"/>
</dbReference>
<feature type="coiled-coil region" evidence="1">
    <location>
        <begin position="1477"/>
        <end position="1504"/>
    </location>
</feature>
<protein>
    <submittedName>
        <fullName evidence="3">Fmp27_GFWDK domain-containing protein</fullName>
    </submittedName>
</protein>
<evidence type="ECO:0000313" key="4">
    <source>
        <dbReference type="Proteomes" id="UP000024404"/>
    </source>
</evidence>
<dbReference type="Pfam" id="PF10344">
    <property type="entry name" value="Hobbit"/>
    <property type="match status" value="2"/>
</dbReference>
<accession>A0A8R1U024</accession>
<sequence>MLINVSHITSMEETIRNYAIFWRYRGWLLSWAVAKICRCRSVRLGKCGLFYVEHIRLCLSGGIVIEIDDLRLTISFFNTHYTKPFIITISDIRIEGEFNEQLSLTSSYKRQYSHRSFERYLYWLQYTSAIIRTARIVFLDVTPGSLLHSTFQQLQLDGYRDREGMQIELSCELLQAKLFSRGIAQNTAPLFVLSLGLSVCCNVPLGILKLKRLTARITDPQLILSDGLLEYFHDHPIRRKTKSTSNQFCTSFNIEHLLNTSLKLDIENLVLRCTANMDYSKTRTVSARLNVASISTEDNLRFAIVLTGISVDDQKREILFSCNEFNAKLNREMESPGSLFIDIKIFYPRFVMSQKAIVEWTDYYHNIRRRISVEGHFDDDFLTASVDLHVVPMEMKQFFCTSLSLSVEVDSFRCHLMLSNGEEINAGLELGTFRVCDNFASAEVGLDSVWIRQGNLFVDHFDSRFCHTWGTTLIIGALLTQYSQYKETRRLLVKIVECQIEYEEGLIQQMASFLSSLLYSSTSSATCSTSSAFQPHPSSQIVSAIQISVENITFFILARQSLYLILSIEQLRVDALSSPVTLSMLVLNFKIFQGIVTNDKFISWDDSAQIKSKEICGNSDRLMMRFSLLPSSWEVILLAESAVNLVWSTTVHVIFLETFRSLKQISNLFEQKTSSKASQSFHFNIETSSPVIIKFHLPRNHVMCWEVPSLHIRYMNHIIIEMPQFTASLDCHPILTIEKFCVEKQAFDAGMDLGRNEFKNLKNRTNKLWIWSADAVMLIFPYGYNFAAGYDEIINAWKWIKLVHEWKRKPFTIESPLPSDLKFSIKNASLQINDDPFEVQLQNNYELMVDEVYECERRRQMLDQKLEQLQKTRPFLSQSKADELHRSLMKKNAEIYVERSKKLPSSRKHLCLWSVTNLEIRAYADMTLHGKENVVKHLKNFNPASPFPEGMEFSTLWARAVEMDCDDWVMQFRDYPLPYVLMKDAHFWGHLIGRSRSIRTSTITLPEPWGQYTVERNMCPLKYYYDLSCEIKELNCTYGPCWEPCLSMISLCWNNVNLPSSDPSPPLPFWDKMRLLLHGRFSMLCQNLVTSMLASTDPYNSTELVEICWREFGFDWVADQFCVQTDMDAFVRTASKYDESRVLHLPGFKFSVKMDWVCIGDPHDHHSAQPCAPDKLPEYSSTNLEHDSYRAFRSTHLDLVFTLEVKQSDGTITNSQCPQILLYANTFRWLEFLKNTMTTVNRPIKRGQLFGENKIKKNQFSRHLKHIQLNVTLPRFFITYWMSYSSSHGLRMISESLHLTSSLELHLQNGEQKDGVNRRRIAKWSVLYVSAQLLNAQIHLFGSNSQNFATPIDDNSFFIGLDRLSYTRETRSQNINSSGNRRVNLSESVEAVHRLTIHDLRASWTPENRDTCLAIADGVHKAHILRRILGTDALKTPSFTESGVPSLPSATSNGVNMAKSNVSRLQSDSEKITNQCRGQATEENDMLQRLIDEASTKLVAYDEETTDIPADMLQGIALCTADDVALINWQIDLINSQVVLRGKEKDGFVLLTAARASVTQHIYALVWKKSQLLSKKSWCATLSGMQYFAPLVISQHLSRSNSPSDSISQGFHWLNRDIIEEKTCSDTNISDRLNPYISTGEAVGGVVVDHGNVAQTEGKLQLQRVVSRCSCQMYFCYFSDTLDLDTRDIPYSVSTNPEQYQMVMNIVNQLVLFVDPRKKESDRRRQRLRFELQLKDVDEVKSAIFAMQAELRDVIAVTRSLERRLFFLNRQLQESGSDTAVLEANKTVTAEIDEMKNNQIVLCDELAMTISCYKEKQVERMRQLVNATEEEQAAVARRFEVCFEDCIWRLTESDGQIALAEMQIRNFLYTRTARIDNSGEHLLEIGTVQVTNLLPDTIYKHTLQAQNTSRRKTERQPASIRVVCREKAPVGGISVKEHFEINVSPMNAQITYRFFQKMMEYFFPGRNIDKEDQRNLDTNEEPQNNQGVSVGQWLRGAMNGSFRRTNESSHLRDDIDRMKERAQENNGNKEKNIEDVDRFQLVFPLCEYHEKNWTWLDLALAIKQRCRRVLLQQFMKQKLLRNRLTGTEHPSIEIDEDEKKRIVLGATAVPVKDKKKKKNN</sequence>
<keyword evidence="4" id="KW-1185">Reference proteome</keyword>
<organism evidence="3 4">
    <name type="scientific">Onchocerca volvulus</name>
    <dbReference type="NCBI Taxonomy" id="6282"/>
    <lineage>
        <taxon>Eukaryota</taxon>
        <taxon>Metazoa</taxon>
        <taxon>Ecdysozoa</taxon>
        <taxon>Nematoda</taxon>
        <taxon>Chromadorea</taxon>
        <taxon>Rhabditida</taxon>
        <taxon>Spirurina</taxon>
        <taxon>Spiruromorpha</taxon>
        <taxon>Filarioidea</taxon>
        <taxon>Onchocercidae</taxon>
        <taxon>Onchocerca</taxon>
    </lineage>
</organism>
<dbReference type="InterPro" id="IPR045167">
    <property type="entry name" value="Hobbit"/>
</dbReference>
<dbReference type="EnsemblMetazoa" id="OVOC7367.1">
    <property type="protein sequence ID" value="OVOC7367.1"/>
    <property type="gene ID" value="WBGene00244176"/>
</dbReference>
<reference evidence="3" key="2">
    <citation type="submission" date="2022-06" db="UniProtKB">
        <authorList>
            <consortium name="EnsemblMetazoa"/>
        </authorList>
    </citation>
    <scope>IDENTIFICATION</scope>
</reference>
<keyword evidence="1" id="KW-0175">Coiled coil</keyword>
<dbReference type="SMART" id="SM01214">
    <property type="entry name" value="Fmp27_GFWDK"/>
    <property type="match status" value="1"/>
</dbReference>
<evidence type="ECO:0000259" key="2">
    <source>
        <dbReference type="SMART" id="SM01214"/>
    </source>
</evidence>
<evidence type="ECO:0000313" key="3">
    <source>
        <dbReference type="EnsemblMetazoa" id="OVOC7367.1"/>
    </source>
</evidence>
<dbReference type="AlphaFoldDB" id="A0A8R1U024"/>
<dbReference type="InterPro" id="IPR019441">
    <property type="entry name" value="FMP27/BLTP2/Hobbit_GFWDK_RBG"/>
</dbReference>
<name>A0A8R1U024_ONCVO</name>
<reference evidence="4" key="1">
    <citation type="submission" date="2013-10" db="EMBL/GenBank/DDBJ databases">
        <title>Genome sequencing of Onchocerca volvulus.</title>
        <authorList>
            <person name="Cotton J."/>
            <person name="Tsai J."/>
            <person name="Stanley E."/>
            <person name="Tracey A."/>
            <person name="Holroyd N."/>
            <person name="Lustigman S."/>
            <person name="Berriman M."/>
        </authorList>
    </citation>
    <scope>NUCLEOTIDE SEQUENCE</scope>
</reference>
<dbReference type="PANTHER" id="PTHR15678">
    <property type="entry name" value="ANTIGEN MLAA-22-RELATED"/>
    <property type="match status" value="1"/>
</dbReference>
<evidence type="ECO:0000256" key="1">
    <source>
        <dbReference type="SAM" id="Coils"/>
    </source>
</evidence>
<dbReference type="PANTHER" id="PTHR15678:SF6">
    <property type="entry name" value="BRIDGE-LIKE LIPID TRANSFER PROTEIN FAMILY MEMBER 2"/>
    <property type="match status" value="1"/>
</dbReference>
<proteinExistence type="predicted"/>
<dbReference type="EMBL" id="CMVM020000193">
    <property type="status" value="NOT_ANNOTATED_CDS"/>
    <property type="molecule type" value="Genomic_DNA"/>
</dbReference>
<dbReference type="OMA" id="WASFETK"/>
<feature type="domain" description="FMP27/BLTP2/Hobbit GFWDK motif-containing RBG unit" evidence="2">
    <location>
        <begin position="974"/>
        <end position="1101"/>
    </location>
</feature>